<evidence type="ECO:0000256" key="4">
    <source>
        <dbReference type="ARBA" id="ARBA00022989"/>
    </source>
</evidence>
<dbReference type="Pfam" id="PF01925">
    <property type="entry name" value="TauE"/>
    <property type="match status" value="1"/>
</dbReference>
<organism evidence="7 8">
    <name type="scientific">Thiohalophilus thiocyanatoxydans</name>
    <dbReference type="NCBI Taxonomy" id="381308"/>
    <lineage>
        <taxon>Bacteria</taxon>
        <taxon>Pseudomonadati</taxon>
        <taxon>Pseudomonadota</taxon>
        <taxon>Gammaproteobacteria</taxon>
        <taxon>Thiohalomonadales</taxon>
        <taxon>Thiohalophilaceae</taxon>
        <taxon>Thiohalophilus</taxon>
    </lineage>
</organism>
<dbReference type="OrthoDB" id="457670at2"/>
<evidence type="ECO:0000256" key="5">
    <source>
        <dbReference type="ARBA" id="ARBA00023136"/>
    </source>
</evidence>
<keyword evidence="8" id="KW-1185">Reference proteome</keyword>
<dbReference type="PANTHER" id="PTHR43483:SF3">
    <property type="entry name" value="MEMBRANE TRANSPORTER PROTEIN HI_0806-RELATED"/>
    <property type="match status" value="1"/>
</dbReference>
<evidence type="ECO:0000313" key="8">
    <source>
        <dbReference type="Proteomes" id="UP000294914"/>
    </source>
</evidence>
<accession>A0A4R8IPS9</accession>
<dbReference type="RefSeq" id="WP_134085224.1">
    <property type="nucleotide sequence ID" value="NZ_SOQX01000009.1"/>
</dbReference>
<comment type="caution">
    <text evidence="7">The sequence shown here is derived from an EMBL/GenBank/DDBJ whole genome shotgun (WGS) entry which is preliminary data.</text>
</comment>
<dbReference type="EMBL" id="SOQX01000009">
    <property type="protein sequence ID" value="TDX98191.1"/>
    <property type="molecule type" value="Genomic_DNA"/>
</dbReference>
<evidence type="ECO:0000256" key="2">
    <source>
        <dbReference type="ARBA" id="ARBA00009142"/>
    </source>
</evidence>
<sequence length="262" mass="27352">MDYYLLYLLLGMIAGIAAGLLGIGGGLIIVPVLVFIFEEQQFAPGLIVHLAVGTSLATIVLTSLSSVRAHHRHGAVLWPVFRRMVPGIVAGALLGSVIADWMPTGILKWVFGIFELTVATQMILAYKPNPHRVLPGLPGLTLASGLIGAISAIVGIGGGTLSVPFLVWCNVAMRKAVATAAACGLPIAVGGAAGFVINGWGEAGLPAYSSGYVYWPAFVGIVVTSVLFAPLGARLAHRLPQAHLKRIFALLLYALGIRMLLG</sequence>
<dbReference type="AlphaFoldDB" id="A0A4R8IPS9"/>
<keyword evidence="4 6" id="KW-1133">Transmembrane helix</keyword>
<feature type="transmembrane region" description="Helical" evidence="6">
    <location>
        <begin position="6"/>
        <end position="34"/>
    </location>
</feature>
<name>A0A4R8IPS9_9GAMM</name>
<gene>
    <name evidence="7" type="ORF">EDC23_2675</name>
</gene>
<feature type="transmembrane region" description="Helical" evidence="6">
    <location>
        <begin position="243"/>
        <end position="261"/>
    </location>
</feature>
<evidence type="ECO:0000256" key="3">
    <source>
        <dbReference type="ARBA" id="ARBA00022692"/>
    </source>
</evidence>
<keyword evidence="6" id="KW-1003">Cell membrane</keyword>
<proteinExistence type="inferred from homology"/>
<dbReference type="InterPro" id="IPR002781">
    <property type="entry name" value="TM_pro_TauE-like"/>
</dbReference>
<comment type="similarity">
    <text evidence="2 6">Belongs to the 4-toluene sulfonate uptake permease (TSUP) (TC 2.A.102) family.</text>
</comment>
<feature type="transmembrane region" description="Helical" evidence="6">
    <location>
        <begin position="212"/>
        <end position="231"/>
    </location>
</feature>
<comment type="subcellular location">
    <subcellularLocation>
        <location evidence="6">Cell membrane</location>
        <topology evidence="6">Multi-pass membrane protein</topology>
    </subcellularLocation>
    <subcellularLocation>
        <location evidence="1">Membrane</location>
        <topology evidence="1">Multi-pass membrane protein</topology>
    </subcellularLocation>
</comment>
<dbReference type="Proteomes" id="UP000294914">
    <property type="component" value="Unassembled WGS sequence"/>
</dbReference>
<keyword evidence="3 6" id="KW-0812">Transmembrane</keyword>
<evidence type="ECO:0000313" key="7">
    <source>
        <dbReference type="EMBL" id="TDX98191.1"/>
    </source>
</evidence>
<dbReference type="PANTHER" id="PTHR43483">
    <property type="entry name" value="MEMBRANE TRANSPORTER PROTEIN HI_0806-RELATED"/>
    <property type="match status" value="1"/>
</dbReference>
<feature type="transmembrane region" description="Helical" evidence="6">
    <location>
        <begin position="46"/>
        <end position="64"/>
    </location>
</feature>
<feature type="transmembrane region" description="Helical" evidence="6">
    <location>
        <begin position="146"/>
        <end position="169"/>
    </location>
</feature>
<protein>
    <recommendedName>
        <fullName evidence="6">Probable membrane transporter protein</fullName>
    </recommendedName>
</protein>
<dbReference type="GO" id="GO:0005886">
    <property type="term" value="C:plasma membrane"/>
    <property type="evidence" value="ECO:0007669"/>
    <property type="project" value="UniProtKB-SubCell"/>
</dbReference>
<reference evidence="7 8" key="1">
    <citation type="submission" date="2019-03" db="EMBL/GenBank/DDBJ databases">
        <title>Genomic Encyclopedia of Type Strains, Phase IV (KMG-IV): sequencing the most valuable type-strain genomes for metagenomic binning, comparative biology and taxonomic classification.</title>
        <authorList>
            <person name="Goeker M."/>
        </authorList>
    </citation>
    <scope>NUCLEOTIDE SEQUENCE [LARGE SCALE GENOMIC DNA]</scope>
    <source>
        <strain evidence="7 8">DSM 16326</strain>
    </source>
</reference>
<feature type="transmembrane region" description="Helical" evidence="6">
    <location>
        <begin position="176"/>
        <end position="200"/>
    </location>
</feature>
<evidence type="ECO:0000256" key="1">
    <source>
        <dbReference type="ARBA" id="ARBA00004141"/>
    </source>
</evidence>
<evidence type="ECO:0000256" key="6">
    <source>
        <dbReference type="RuleBase" id="RU363041"/>
    </source>
</evidence>
<keyword evidence="5 6" id="KW-0472">Membrane</keyword>
<feature type="transmembrane region" description="Helical" evidence="6">
    <location>
        <begin position="84"/>
        <end position="102"/>
    </location>
</feature>